<feature type="domain" description="HTH cro/C1-type" evidence="2">
    <location>
        <begin position="31"/>
        <end position="85"/>
    </location>
</feature>
<evidence type="ECO:0000313" key="4">
    <source>
        <dbReference type="Proteomes" id="UP000199137"/>
    </source>
</evidence>
<dbReference type="PANTHER" id="PTHR46797">
    <property type="entry name" value="HTH-TYPE TRANSCRIPTIONAL REGULATOR"/>
    <property type="match status" value="1"/>
</dbReference>
<dbReference type="InterPro" id="IPR014710">
    <property type="entry name" value="RmlC-like_jellyroll"/>
</dbReference>
<sequence>MFCKQNTRLGRVSTSPAPDGRALAAAVGTRIRTLRTRAGVGLTTLAADSGLGKGTLSELENGRRNPTLDTLFAIATALSIPLSDLLFGDDGVAEAHGDSVAATLLGRWEDADGVTEVYRLTIHERVQVSHPHSPGVREVLTVLTGTAEVGPVDAPVTVSAAGTHTFIAETDHVYRGIGGPATAVLTMRYPR</sequence>
<dbReference type="Gene3D" id="1.10.260.40">
    <property type="entry name" value="lambda repressor-like DNA-binding domains"/>
    <property type="match status" value="1"/>
</dbReference>
<proteinExistence type="predicted"/>
<dbReference type="SUPFAM" id="SSF51182">
    <property type="entry name" value="RmlC-like cupins"/>
    <property type="match status" value="1"/>
</dbReference>
<gene>
    <name evidence="3" type="ORF">SAMN05421854_102883</name>
</gene>
<organism evidence="3 4">
    <name type="scientific">Amycolatopsis rubida</name>
    <dbReference type="NCBI Taxonomy" id="112413"/>
    <lineage>
        <taxon>Bacteria</taxon>
        <taxon>Bacillati</taxon>
        <taxon>Actinomycetota</taxon>
        <taxon>Actinomycetes</taxon>
        <taxon>Pseudonocardiales</taxon>
        <taxon>Pseudonocardiaceae</taxon>
        <taxon>Amycolatopsis</taxon>
    </lineage>
</organism>
<dbReference type="InterPro" id="IPR011051">
    <property type="entry name" value="RmlC_Cupin_sf"/>
</dbReference>
<dbReference type="AlphaFoldDB" id="A0A1I5J2R9"/>
<dbReference type="InterPro" id="IPR050807">
    <property type="entry name" value="TransReg_Diox_bact_type"/>
</dbReference>
<evidence type="ECO:0000256" key="1">
    <source>
        <dbReference type="ARBA" id="ARBA00023125"/>
    </source>
</evidence>
<name>A0A1I5J2R9_9PSEU</name>
<keyword evidence="1" id="KW-0238">DNA-binding</keyword>
<dbReference type="SUPFAM" id="SSF47413">
    <property type="entry name" value="lambda repressor-like DNA-binding domains"/>
    <property type="match status" value="1"/>
</dbReference>
<dbReference type="PROSITE" id="PS50943">
    <property type="entry name" value="HTH_CROC1"/>
    <property type="match status" value="1"/>
</dbReference>
<dbReference type="GO" id="GO:0003677">
    <property type="term" value="F:DNA binding"/>
    <property type="evidence" value="ECO:0007669"/>
    <property type="project" value="UniProtKB-KW"/>
</dbReference>
<dbReference type="PANTHER" id="PTHR46797:SF1">
    <property type="entry name" value="METHYLPHOSPHONATE SYNTHASE"/>
    <property type="match status" value="1"/>
</dbReference>
<dbReference type="SMART" id="SM00530">
    <property type="entry name" value="HTH_XRE"/>
    <property type="match status" value="1"/>
</dbReference>
<accession>A0A1I5J2R9</accession>
<dbReference type="GO" id="GO:0005829">
    <property type="term" value="C:cytosol"/>
    <property type="evidence" value="ECO:0007669"/>
    <property type="project" value="TreeGrafter"/>
</dbReference>
<reference evidence="3 4" key="1">
    <citation type="submission" date="2016-10" db="EMBL/GenBank/DDBJ databases">
        <authorList>
            <person name="de Groot N.N."/>
        </authorList>
    </citation>
    <scope>NUCLEOTIDE SEQUENCE [LARGE SCALE GENOMIC DNA]</scope>
    <source>
        <strain evidence="3 4">DSM 44637</strain>
    </source>
</reference>
<dbReference type="Proteomes" id="UP000199137">
    <property type="component" value="Unassembled WGS sequence"/>
</dbReference>
<dbReference type="InterPro" id="IPR010982">
    <property type="entry name" value="Lambda_DNA-bd_dom_sf"/>
</dbReference>
<protein>
    <submittedName>
        <fullName evidence="3">Transcriptional regulator, contains XRE-family HTH domain</fullName>
    </submittedName>
</protein>
<dbReference type="CDD" id="cd00093">
    <property type="entry name" value="HTH_XRE"/>
    <property type="match status" value="1"/>
</dbReference>
<dbReference type="GO" id="GO:0003700">
    <property type="term" value="F:DNA-binding transcription factor activity"/>
    <property type="evidence" value="ECO:0007669"/>
    <property type="project" value="TreeGrafter"/>
</dbReference>
<dbReference type="Gene3D" id="2.60.120.10">
    <property type="entry name" value="Jelly Rolls"/>
    <property type="match status" value="1"/>
</dbReference>
<dbReference type="Pfam" id="PF01381">
    <property type="entry name" value="HTH_3"/>
    <property type="match status" value="1"/>
</dbReference>
<dbReference type="InterPro" id="IPR001387">
    <property type="entry name" value="Cro/C1-type_HTH"/>
</dbReference>
<dbReference type="STRING" id="112413.SAMN05421854_102883"/>
<evidence type="ECO:0000259" key="2">
    <source>
        <dbReference type="PROSITE" id="PS50943"/>
    </source>
</evidence>
<dbReference type="EMBL" id="FOWC01000002">
    <property type="protein sequence ID" value="SFO67047.1"/>
    <property type="molecule type" value="Genomic_DNA"/>
</dbReference>
<evidence type="ECO:0000313" key="3">
    <source>
        <dbReference type="EMBL" id="SFO67047.1"/>
    </source>
</evidence>